<dbReference type="Proteomes" id="UP000078486">
    <property type="component" value="Unassembled WGS sequence"/>
</dbReference>
<dbReference type="PROSITE" id="PS50850">
    <property type="entry name" value="MFS"/>
    <property type="match status" value="1"/>
</dbReference>
<dbReference type="STRING" id="1184151.AW736_14725"/>
<feature type="transmembrane region" description="Helical" evidence="4">
    <location>
        <begin position="179"/>
        <end position="199"/>
    </location>
</feature>
<keyword evidence="7" id="KW-1185">Reference proteome</keyword>
<feature type="transmembrane region" description="Helical" evidence="4">
    <location>
        <begin position="235"/>
        <end position="256"/>
    </location>
</feature>
<dbReference type="RefSeq" id="WP_068770929.1">
    <property type="nucleotide sequence ID" value="NZ_CP109796.1"/>
</dbReference>
<feature type="transmembrane region" description="Helical" evidence="4">
    <location>
        <begin position="393"/>
        <end position="414"/>
    </location>
</feature>
<dbReference type="Pfam" id="PF07690">
    <property type="entry name" value="MFS_1"/>
    <property type="match status" value="1"/>
</dbReference>
<dbReference type="InterPro" id="IPR011701">
    <property type="entry name" value="MFS"/>
</dbReference>
<keyword evidence="2 4" id="KW-1133">Transmembrane helix</keyword>
<dbReference type="GO" id="GO:0022857">
    <property type="term" value="F:transmembrane transporter activity"/>
    <property type="evidence" value="ECO:0007669"/>
    <property type="project" value="InterPro"/>
</dbReference>
<protein>
    <recommendedName>
        <fullName evidence="5">Major facilitator superfamily (MFS) profile domain-containing protein</fullName>
    </recommendedName>
</protein>
<feature type="transmembrane region" description="Helical" evidence="4">
    <location>
        <begin position="114"/>
        <end position="136"/>
    </location>
</feature>
<gene>
    <name evidence="6" type="ORF">AW736_14725</name>
</gene>
<proteinExistence type="predicted"/>
<evidence type="ECO:0000256" key="4">
    <source>
        <dbReference type="SAM" id="Phobius"/>
    </source>
</evidence>
<comment type="caution">
    <text evidence="6">The sequence shown here is derived from an EMBL/GenBank/DDBJ whole genome shotgun (WGS) entry which is preliminary data.</text>
</comment>
<feature type="transmembrane region" description="Helical" evidence="4">
    <location>
        <begin position="81"/>
        <end position="102"/>
    </location>
</feature>
<feature type="transmembrane region" description="Helical" evidence="4">
    <location>
        <begin position="357"/>
        <end position="381"/>
    </location>
</feature>
<dbReference type="InterPro" id="IPR020846">
    <property type="entry name" value="MFS_dom"/>
</dbReference>
<feature type="transmembrane region" description="Helical" evidence="4">
    <location>
        <begin position="268"/>
        <end position="286"/>
    </location>
</feature>
<feature type="transmembrane region" description="Helical" evidence="4">
    <location>
        <begin position="322"/>
        <end position="345"/>
    </location>
</feature>
<evidence type="ECO:0000256" key="1">
    <source>
        <dbReference type="ARBA" id="ARBA00022692"/>
    </source>
</evidence>
<accession>A0A178IIP0</accession>
<keyword evidence="1 4" id="KW-0812">Transmembrane</keyword>
<dbReference type="SUPFAM" id="SSF103473">
    <property type="entry name" value="MFS general substrate transporter"/>
    <property type="match status" value="1"/>
</dbReference>
<evidence type="ECO:0000259" key="5">
    <source>
        <dbReference type="PROSITE" id="PS50850"/>
    </source>
</evidence>
<dbReference type="PANTHER" id="PTHR23526:SF2">
    <property type="entry name" value="MAJOR FACILITATOR SUPERFAMILY (MFS) PROFILE DOMAIN-CONTAINING PROTEIN"/>
    <property type="match status" value="1"/>
</dbReference>
<feature type="transmembrane region" description="Helical" evidence="4">
    <location>
        <begin position="156"/>
        <end position="173"/>
    </location>
</feature>
<dbReference type="Gene3D" id="1.20.1250.20">
    <property type="entry name" value="MFS general substrate transporter like domains"/>
    <property type="match status" value="2"/>
</dbReference>
<sequence>MPARTSLLHRNLRLCTYDGLAAMPICYLVLPSNFIVAALLTGQFRLQPEIYGLICSLPFWGNFVQAFLMPFINRALPPRSVSIVSALTQGAAWAALAVAIGLLPPDEPEATGRWFLLLLAVSAAATAMAAVSWTSWIQEWVPMRIRGKYFGLRNRLNQIVQLVFLLVTGQLLARMGGTVRAFQVLIGVAVFFRILSVVAQYRTHAGLAPAQGGDRRLPWRAQFTELARCSPFKWFVAYGAVWGFAANCIGPFYPVFMLEQLRLSLADISFLVVLSSIGGAVSYPAWGALADRFGNRPVMLFAMIAWQLQNLLWCILNPSNTWILYVMWAFGGVMGAGFALSLFAIQLKIIPRAAKTLAISLNLAVTALVTAIAPMIGGVLLEQLLHAGYDPIIVFHGLFLIQPVMAILGCLLLMRVQEVNSRPLSNVIGAMRNIRTLSAMVGLGFLVDHVFVRRRKKV</sequence>
<keyword evidence="3 4" id="KW-0472">Membrane</keyword>
<dbReference type="AlphaFoldDB" id="A0A178IIP0"/>
<dbReference type="PANTHER" id="PTHR23526">
    <property type="entry name" value="INTEGRAL MEMBRANE TRANSPORT PROTEIN-RELATED"/>
    <property type="match status" value="1"/>
</dbReference>
<reference evidence="6 7" key="1">
    <citation type="submission" date="2016-01" db="EMBL/GenBank/DDBJ databases">
        <title>High potential of lignocellulose degradation of a new Verrucomicrobia species.</title>
        <authorList>
            <person name="Wang Y."/>
            <person name="Shi Y."/>
            <person name="Qiu Z."/>
            <person name="Liu S."/>
            <person name="Yang H."/>
        </authorList>
    </citation>
    <scope>NUCLEOTIDE SEQUENCE [LARGE SCALE GENOMIC DNA]</scope>
    <source>
        <strain evidence="6 7">TSB47</strain>
    </source>
</reference>
<dbReference type="EMBL" id="LRRQ01000104">
    <property type="protein sequence ID" value="OAM89117.1"/>
    <property type="molecule type" value="Genomic_DNA"/>
</dbReference>
<name>A0A178IIP0_9BACT</name>
<evidence type="ECO:0000313" key="7">
    <source>
        <dbReference type="Proteomes" id="UP000078486"/>
    </source>
</evidence>
<feature type="domain" description="Major facilitator superfamily (MFS) profile" evidence="5">
    <location>
        <begin position="231"/>
        <end position="458"/>
    </location>
</feature>
<feature type="transmembrane region" description="Helical" evidence="4">
    <location>
        <begin position="50"/>
        <end position="69"/>
    </location>
</feature>
<evidence type="ECO:0000313" key="6">
    <source>
        <dbReference type="EMBL" id="OAM89117.1"/>
    </source>
</evidence>
<evidence type="ECO:0000256" key="2">
    <source>
        <dbReference type="ARBA" id="ARBA00022989"/>
    </source>
</evidence>
<dbReference type="InterPro" id="IPR052528">
    <property type="entry name" value="Sugar_transport-like"/>
</dbReference>
<feature type="transmembrane region" description="Helical" evidence="4">
    <location>
        <begin position="20"/>
        <end position="44"/>
    </location>
</feature>
<dbReference type="OrthoDB" id="9772882at2"/>
<organism evidence="6 7">
    <name type="scientific">Termitidicoccus mucosus</name>
    <dbReference type="NCBI Taxonomy" id="1184151"/>
    <lineage>
        <taxon>Bacteria</taxon>
        <taxon>Pseudomonadati</taxon>
        <taxon>Verrucomicrobiota</taxon>
        <taxon>Opitutia</taxon>
        <taxon>Opitutales</taxon>
        <taxon>Opitutaceae</taxon>
        <taxon>Termitidicoccus</taxon>
    </lineage>
</organism>
<evidence type="ECO:0000256" key="3">
    <source>
        <dbReference type="ARBA" id="ARBA00023136"/>
    </source>
</evidence>
<dbReference type="InterPro" id="IPR036259">
    <property type="entry name" value="MFS_trans_sf"/>
</dbReference>